<dbReference type="Proteomes" id="UP000287651">
    <property type="component" value="Unassembled WGS sequence"/>
</dbReference>
<evidence type="ECO:0000313" key="3">
    <source>
        <dbReference type="Proteomes" id="UP000287651"/>
    </source>
</evidence>
<gene>
    <name evidence="2" type="ORF">B296_00050038</name>
</gene>
<proteinExistence type="predicted"/>
<dbReference type="AlphaFoldDB" id="A0A426X170"/>
<feature type="region of interest" description="Disordered" evidence="1">
    <location>
        <begin position="116"/>
        <end position="154"/>
    </location>
</feature>
<comment type="caution">
    <text evidence="2">The sequence shown here is derived from an EMBL/GenBank/DDBJ whole genome shotgun (WGS) entry which is preliminary data.</text>
</comment>
<evidence type="ECO:0000313" key="2">
    <source>
        <dbReference type="EMBL" id="RRT33206.1"/>
    </source>
</evidence>
<evidence type="ECO:0000256" key="1">
    <source>
        <dbReference type="SAM" id="MobiDB-lite"/>
    </source>
</evidence>
<accession>A0A426X170</accession>
<dbReference type="EMBL" id="AMZH03029639">
    <property type="protein sequence ID" value="RRT33206.1"/>
    <property type="molecule type" value="Genomic_DNA"/>
</dbReference>
<sequence>MQVLLASSLPQGAFLGLDRVPLSSLQEHRAGFPPLKVSPCGSFSRLVYQIILPSLTKSTQLHARHVHCCAPHERLQQFASEFALAAHLRLLGATSISTVVARYLVVPAWLQRGKKQEKEGEPQTMLPSNGEAVARLPKMSTAKEPRDDTTDEENHVRRRLLHRVICSSVLLDTPVLYRAKLNMLIRYEIANLDIKDRNFMSYRHTELCSK</sequence>
<organism evidence="2 3">
    <name type="scientific">Ensete ventricosum</name>
    <name type="common">Abyssinian banana</name>
    <name type="synonym">Musa ensete</name>
    <dbReference type="NCBI Taxonomy" id="4639"/>
    <lineage>
        <taxon>Eukaryota</taxon>
        <taxon>Viridiplantae</taxon>
        <taxon>Streptophyta</taxon>
        <taxon>Embryophyta</taxon>
        <taxon>Tracheophyta</taxon>
        <taxon>Spermatophyta</taxon>
        <taxon>Magnoliopsida</taxon>
        <taxon>Liliopsida</taxon>
        <taxon>Zingiberales</taxon>
        <taxon>Musaceae</taxon>
        <taxon>Ensete</taxon>
    </lineage>
</organism>
<feature type="compositionally biased region" description="Basic and acidic residues" evidence="1">
    <location>
        <begin position="141"/>
        <end position="154"/>
    </location>
</feature>
<name>A0A426X170_ENSVE</name>
<protein>
    <submittedName>
        <fullName evidence="2">Uncharacterized protein</fullName>
    </submittedName>
</protein>
<reference evidence="2 3" key="1">
    <citation type="journal article" date="2014" name="Agronomy (Basel)">
        <title>A Draft Genome Sequence for Ensete ventricosum, the Drought-Tolerant Tree Against Hunger.</title>
        <authorList>
            <person name="Harrison J."/>
            <person name="Moore K.A."/>
            <person name="Paszkiewicz K."/>
            <person name="Jones T."/>
            <person name="Grant M."/>
            <person name="Ambacheew D."/>
            <person name="Muzemil S."/>
            <person name="Studholme D.J."/>
        </authorList>
    </citation>
    <scope>NUCLEOTIDE SEQUENCE [LARGE SCALE GENOMIC DNA]</scope>
</reference>